<organism evidence="1">
    <name type="scientific">bioreactor metagenome</name>
    <dbReference type="NCBI Taxonomy" id="1076179"/>
    <lineage>
        <taxon>unclassified sequences</taxon>
        <taxon>metagenomes</taxon>
        <taxon>ecological metagenomes</taxon>
    </lineage>
</organism>
<sequence>MQFFGELLIVCAETRDAIEHVQRHTKGSKRAAVFRFVAAQRGVCALESFHHGLCVLQQPALFFQLFFFPNGQIRRVDFFDLIGKQVDSSRALLLVELRSRKQPLCFAHLVICLCDAGFYLQRVSACKTV</sequence>
<name>A0A645FEK8_9ZZZZ</name>
<dbReference type="EMBL" id="VSSQ01058186">
    <property type="protein sequence ID" value="MPN11912.1"/>
    <property type="molecule type" value="Genomic_DNA"/>
</dbReference>
<protein>
    <submittedName>
        <fullName evidence="1">Uncharacterized protein</fullName>
    </submittedName>
</protein>
<evidence type="ECO:0000313" key="1">
    <source>
        <dbReference type="EMBL" id="MPN11912.1"/>
    </source>
</evidence>
<accession>A0A645FEK8</accession>
<comment type="caution">
    <text evidence="1">The sequence shown here is derived from an EMBL/GenBank/DDBJ whole genome shotgun (WGS) entry which is preliminary data.</text>
</comment>
<dbReference type="AlphaFoldDB" id="A0A645FEK8"/>
<proteinExistence type="predicted"/>
<gene>
    <name evidence="1" type="ORF">SDC9_159221</name>
</gene>
<reference evidence="1" key="1">
    <citation type="submission" date="2019-08" db="EMBL/GenBank/DDBJ databases">
        <authorList>
            <person name="Kucharzyk K."/>
            <person name="Murdoch R.W."/>
            <person name="Higgins S."/>
            <person name="Loffler F."/>
        </authorList>
    </citation>
    <scope>NUCLEOTIDE SEQUENCE</scope>
</reference>